<comment type="caution">
    <text evidence="2">The sequence shown here is derived from an EMBL/GenBank/DDBJ whole genome shotgun (WGS) entry which is preliminary data.</text>
</comment>
<dbReference type="InterPro" id="IPR042938">
    <property type="entry name" value="Sfh5"/>
</dbReference>
<keyword evidence="1" id="KW-0492">Microsome</keyword>
<keyword evidence="1" id="KW-0813">Transport</keyword>
<gene>
    <name evidence="2" type="ORF">JX265_004939</name>
</gene>
<dbReference type="PANTHER" id="PTHR47669">
    <property type="entry name" value="PHOSPHATIDYLINOSITOL TRANSFER PROTEIN SFH5"/>
    <property type="match status" value="1"/>
</dbReference>
<dbReference type="GO" id="GO:0005829">
    <property type="term" value="C:cytosol"/>
    <property type="evidence" value="ECO:0007669"/>
    <property type="project" value="TreeGrafter"/>
</dbReference>
<comment type="subcellular location">
    <subcellularLocation>
        <location evidence="1">Cytoplasm</location>
    </subcellularLocation>
    <subcellularLocation>
        <location evidence="1">Endoplasmic reticulum membrane</location>
        <topology evidence="1">Peripheral membrane protein</topology>
    </subcellularLocation>
    <subcellularLocation>
        <location evidence="1">Microsome membrane</location>
        <topology evidence="1">Peripheral membrane protein</topology>
    </subcellularLocation>
</comment>
<dbReference type="EMBL" id="JAFIMR010000009">
    <property type="protein sequence ID" value="KAI1874731.1"/>
    <property type="molecule type" value="Genomic_DNA"/>
</dbReference>
<dbReference type="GO" id="GO:0043001">
    <property type="term" value="P:Golgi to plasma membrane protein transport"/>
    <property type="evidence" value="ECO:0007669"/>
    <property type="project" value="TreeGrafter"/>
</dbReference>
<evidence type="ECO:0000313" key="3">
    <source>
        <dbReference type="Proteomes" id="UP000829685"/>
    </source>
</evidence>
<reference evidence="2" key="1">
    <citation type="submission" date="2021-03" db="EMBL/GenBank/DDBJ databases">
        <title>Revisited historic fungal species revealed as producer of novel bioactive compounds through whole genome sequencing and comparative genomics.</title>
        <authorList>
            <person name="Vignolle G.A."/>
            <person name="Hochenegger N."/>
            <person name="Mach R.L."/>
            <person name="Mach-Aigner A.R."/>
            <person name="Javad Rahimi M."/>
            <person name="Salim K.A."/>
            <person name="Chan C.M."/>
            <person name="Lim L.B.L."/>
            <person name="Cai F."/>
            <person name="Druzhinina I.S."/>
            <person name="U'Ren J.M."/>
            <person name="Derntl C."/>
        </authorList>
    </citation>
    <scope>NUCLEOTIDE SEQUENCE</scope>
    <source>
        <strain evidence="2">TUCIM 5799</strain>
    </source>
</reference>
<dbReference type="Gene3D" id="3.40.525.10">
    <property type="entry name" value="CRAL-TRIO lipid binding domain"/>
    <property type="match status" value="1"/>
</dbReference>
<keyword evidence="1" id="KW-0963">Cytoplasm</keyword>
<keyword evidence="1" id="KW-0472">Membrane</keyword>
<comment type="function">
    <text evidence="1">Non-classical phosphatidylinositol (PtdIns) transfer protein (PITP), which exhibits PtdIns-binding/transfer activity in the absence of detectable PtdCho-binding/transfer activity. Regulates PtdIns(4,5)P2 homeostasis at the plasma membrane.</text>
</comment>
<dbReference type="PANTHER" id="PTHR47669:SF1">
    <property type="entry name" value="PHOSPHATIDYLINOSITOL TRANSFER PROTEIN SFH5"/>
    <property type="match status" value="1"/>
</dbReference>
<accession>A0A9P9WQD6</accession>
<protein>
    <recommendedName>
        <fullName evidence="1">Phosphatidylinositol transfer protein SFH5</fullName>
        <shortName evidence="1">PITP SFH5</shortName>
    </recommendedName>
</protein>
<comment type="similarity">
    <text evidence="1">Belongs to the SFH5 family.</text>
</comment>
<dbReference type="Proteomes" id="UP000829685">
    <property type="component" value="Unassembled WGS sequence"/>
</dbReference>
<dbReference type="GO" id="GO:0017157">
    <property type="term" value="P:regulation of exocytosis"/>
    <property type="evidence" value="ECO:0007669"/>
    <property type="project" value="TreeGrafter"/>
</dbReference>
<proteinExistence type="inferred from homology"/>
<dbReference type="GO" id="GO:0032541">
    <property type="term" value="C:cortical endoplasmic reticulum"/>
    <property type="evidence" value="ECO:0007669"/>
    <property type="project" value="TreeGrafter"/>
</dbReference>
<keyword evidence="3" id="KW-1185">Reference proteome</keyword>
<organism evidence="2 3">
    <name type="scientific">Neoarthrinium moseri</name>
    <dbReference type="NCBI Taxonomy" id="1658444"/>
    <lineage>
        <taxon>Eukaryota</taxon>
        <taxon>Fungi</taxon>
        <taxon>Dikarya</taxon>
        <taxon>Ascomycota</taxon>
        <taxon>Pezizomycotina</taxon>
        <taxon>Sordariomycetes</taxon>
        <taxon>Xylariomycetidae</taxon>
        <taxon>Amphisphaeriales</taxon>
        <taxon>Apiosporaceae</taxon>
        <taxon>Neoarthrinium</taxon>
    </lineage>
</organism>
<dbReference type="AlphaFoldDB" id="A0A9P9WQD6"/>
<keyword evidence="1" id="KW-0256">Endoplasmic reticulum</keyword>
<dbReference type="GO" id="GO:0008526">
    <property type="term" value="F:phosphatidylinositol transfer activity"/>
    <property type="evidence" value="ECO:0007669"/>
    <property type="project" value="UniProtKB-UniRule"/>
</dbReference>
<keyword evidence="1" id="KW-0445">Lipid transport</keyword>
<dbReference type="InterPro" id="IPR036865">
    <property type="entry name" value="CRAL-TRIO_dom_sf"/>
</dbReference>
<sequence length="292" mass="34272">MRPTTSILSSRALVQRANSVHLRLQESRSSSWDDFLRPLWDTASTRVILLKILWYNMCNIDDTARQLKRILDWRQRHQPGEMLKKALNRDAYEQACKVTCHDLGSGHLQVIIYNRYYDKVEDVQATFGDAAAFYRFRLYVVEKAMRLLMSSVETPIAPDLDYYRFITVDDLRRRPFPQPRVIHEAREQARGLGYYYPNCLRARYEVNVPTLYGWYVWFWESVRRKQEDALFEGCRPGRYRVKDGRDLAREMFKREAGLEVARLPHEYGGQNGTLSGQVNVLSYTGGKNAHFA</sequence>
<evidence type="ECO:0000256" key="1">
    <source>
        <dbReference type="RuleBase" id="RU367059"/>
    </source>
</evidence>
<evidence type="ECO:0000313" key="2">
    <source>
        <dbReference type="EMBL" id="KAI1874731.1"/>
    </source>
</evidence>
<dbReference type="GO" id="GO:0005789">
    <property type="term" value="C:endoplasmic reticulum membrane"/>
    <property type="evidence" value="ECO:0007669"/>
    <property type="project" value="UniProtKB-SubCell"/>
</dbReference>
<name>A0A9P9WQD6_9PEZI</name>
<dbReference type="GO" id="GO:0005886">
    <property type="term" value="C:plasma membrane"/>
    <property type="evidence" value="ECO:0007669"/>
    <property type="project" value="TreeGrafter"/>
</dbReference>